<accession>A0A4Y2FRD8</accession>
<dbReference type="EMBL" id="BGPR01001034">
    <property type="protein sequence ID" value="GBM43577.1"/>
    <property type="molecule type" value="Genomic_DNA"/>
</dbReference>
<evidence type="ECO:0000313" key="2">
    <source>
        <dbReference type="Proteomes" id="UP000499080"/>
    </source>
</evidence>
<dbReference type="Proteomes" id="UP000499080">
    <property type="component" value="Unassembled WGS sequence"/>
</dbReference>
<protein>
    <submittedName>
        <fullName evidence="1">Uncharacterized protein</fullName>
    </submittedName>
</protein>
<reference evidence="1 2" key="1">
    <citation type="journal article" date="2019" name="Sci. Rep.">
        <title>Orb-weaving spider Araneus ventricosus genome elucidates the spidroin gene catalogue.</title>
        <authorList>
            <person name="Kono N."/>
            <person name="Nakamura H."/>
            <person name="Ohtoshi R."/>
            <person name="Moran D.A.P."/>
            <person name="Shinohara A."/>
            <person name="Yoshida Y."/>
            <person name="Fujiwara M."/>
            <person name="Mori M."/>
            <person name="Tomita M."/>
            <person name="Arakawa K."/>
        </authorList>
    </citation>
    <scope>NUCLEOTIDE SEQUENCE [LARGE SCALE GENOMIC DNA]</scope>
</reference>
<dbReference type="AlphaFoldDB" id="A0A4Y2FRD8"/>
<name>A0A4Y2FRD8_ARAVE</name>
<proteinExistence type="predicted"/>
<keyword evidence="2" id="KW-1185">Reference proteome</keyword>
<organism evidence="1 2">
    <name type="scientific">Araneus ventricosus</name>
    <name type="common">Orbweaver spider</name>
    <name type="synonym">Epeira ventricosa</name>
    <dbReference type="NCBI Taxonomy" id="182803"/>
    <lineage>
        <taxon>Eukaryota</taxon>
        <taxon>Metazoa</taxon>
        <taxon>Ecdysozoa</taxon>
        <taxon>Arthropoda</taxon>
        <taxon>Chelicerata</taxon>
        <taxon>Arachnida</taxon>
        <taxon>Araneae</taxon>
        <taxon>Araneomorphae</taxon>
        <taxon>Entelegynae</taxon>
        <taxon>Araneoidea</taxon>
        <taxon>Araneidae</taxon>
        <taxon>Araneus</taxon>
    </lineage>
</organism>
<evidence type="ECO:0000313" key="1">
    <source>
        <dbReference type="EMBL" id="GBM43577.1"/>
    </source>
</evidence>
<gene>
    <name evidence="1" type="ORF">AVEN_67086_1</name>
</gene>
<comment type="caution">
    <text evidence="1">The sequence shown here is derived from an EMBL/GenBank/DDBJ whole genome shotgun (WGS) entry which is preliminary data.</text>
</comment>
<sequence length="191" mass="22326">MVILKFAFHLRDNRSTGLRKADKRTEMLMECYNYSSNKSQMRVKVEKMVFAKLGTAVNYYVQSSMPREATIASDDEALDFNNQRGEDLTDEDGEDAEQRRGRADSHWIPWAGCQTPENGKQELSVGRKEKKLRKVENSFSLQAVEQTQKETFVPQSRDAQKQQFWGECSHLRKEAFLCFRKQKLVFLEHNY</sequence>